<gene>
    <name evidence="2" type="ORF">IDH50_11055</name>
</gene>
<evidence type="ECO:0000313" key="3">
    <source>
        <dbReference type="Proteomes" id="UP000659061"/>
    </source>
</evidence>
<comment type="caution">
    <text evidence="2">The sequence shown here is derived from an EMBL/GenBank/DDBJ whole genome shotgun (WGS) entry which is preliminary data.</text>
</comment>
<evidence type="ECO:0008006" key="4">
    <source>
        <dbReference type="Google" id="ProtNLM"/>
    </source>
</evidence>
<protein>
    <recommendedName>
        <fullName evidence="4">ATP/GTP-binding protein</fullName>
    </recommendedName>
</protein>
<evidence type="ECO:0000313" key="2">
    <source>
        <dbReference type="EMBL" id="MBD1270771.1"/>
    </source>
</evidence>
<reference evidence="2" key="1">
    <citation type="submission" date="2020-09" db="EMBL/GenBank/DDBJ databases">
        <title>Novel species in genus Aeromicrobium.</title>
        <authorList>
            <person name="Zhang G."/>
        </authorList>
    </citation>
    <scope>NUCLEOTIDE SEQUENCE</scope>
    <source>
        <strain evidence="2">SSW1-57</strain>
    </source>
</reference>
<dbReference type="Proteomes" id="UP000659061">
    <property type="component" value="Unassembled WGS sequence"/>
</dbReference>
<sequence length="318" mass="33229">MRRALIDIVLCLLTASCVCALGLSASVAAPECQVVDPESGECLVTVEVPSEPSDPGDIGEAPKDSGSGASCYWDGTKSGISKPPPGPVPCSTDFGYWSNALNCYVRLADPQPVAGDPAWQGHEPGDGNVYECWQPQTDLQIQVWSATPPVNSGAGPTPREVAQIAVDRMGLRAIDIGIVPEPGPDRIGIVGMPVWMWVASPSRQTWGPITASASAGGITITATARVESIRWDMGDGTEITCRNKGTAYKAAFGKSKSPTCGHTYETSSGGLPDDTFTVTATSAWVVSWEGAGQSGVIRLDGLQRSVRVAVGEAQVLVQ</sequence>
<feature type="chain" id="PRO_5039401468" description="ATP/GTP-binding protein" evidence="1">
    <location>
        <begin position="21"/>
        <end position="318"/>
    </location>
</feature>
<name>A0A8I0KHC4_9ACTN</name>
<feature type="signal peptide" evidence="1">
    <location>
        <begin position="1"/>
        <end position="20"/>
    </location>
</feature>
<organism evidence="2 3">
    <name type="scientific">Aeromicrobium tamlense</name>
    <dbReference type="NCBI Taxonomy" id="375541"/>
    <lineage>
        <taxon>Bacteria</taxon>
        <taxon>Bacillati</taxon>
        <taxon>Actinomycetota</taxon>
        <taxon>Actinomycetes</taxon>
        <taxon>Propionibacteriales</taxon>
        <taxon>Nocardioidaceae</taxon>
        <taxon>Aeromicrobium</taxon>
    </lineage>
</organism>
<evidence type="ECO:0000256" key="1">
    <source>
        <dbReference type="SAM" id="SignalP"/>
    </source>
</evidence>
<accession>A0A8I0KHC4</accession>
<dbReference type="EMBL" id="JACWMT010000002">
    <property type="protein sequence ID" value="MBD1270771.1"/>
    <property type="molecule type" value="Genomic_DNA"/>
</dbReference>
<proteinExistence type="predicted"/>
<dbReference type="AlphaFoldDB" id="A0A8I0KHC4"/>
<keyword evidence="1" id="KW-0732">Signal</keyword>